<keyword evidence="4" id="KW-1185">Reference proteome</keyword>
<dbReference type="EMBL" id="KZ989813">
    <property type="protein sequence ID" value="RKP25281.1"/>
    <property type="molecule type" value="Genomic_DNA"/>
</dbReference>
<keyword evidence="2" id="KW-0472">Membrane</keyword>
<gene>
    <name evidence="3" type="ORF">SYNPS1DRAFT_28982</name>
</gene>
<evidence type="ECO:0000256" key="1">
    <source>
        <dbReference type="SAM" id="MobiDB-lite"/>
    </source>
</evidence>
<feature type="compositionally biased region" description="Acidic residues" evidence="1">
    <location>
        <begin position="266"/>
        <end position="285"/>
    </location>
</feature>
<reference evidence="4" key="1">
    <citation type="journal article" date="2018" name="Nat. Microbiol.">
        <title>Leveraging single-cell genomics to expand the fungal tree of life.</title>
        <authorList>
            <person name="Ahrendt S.R."/>
            <person name="Quandt C.A."/>
            <person name="Ciobanu D."/>
            <person name="Clum A."/>
            <person name="Salamov A."/>
            <person name="Andreopoulos B."/>
            <person name="Cheng J.F."/>
            <person name="Woyke T."/>
            <person name="Pelin A."/>
            <person name="Henrissat B."/>
            <person name="Reynolds N.K."/>
            <person name="Benny G.L."/>
            <person name="Smith M.E."/>
            <person name="James T.Y."/>
            <person name="Grigoriev I.V."/>
        </authorList>
    </citation>
    <scope>NUCLEOTIDE SEQUENCE [LARGE SCALE GENOMIC DNA]</scope>
    <source>
        <strain evidence="4">Benny S71-1</strain>
    </source>
</reference>
<feature type="region of interest" description="Disordered" evidence="1">
    <location>
        <begin position="262"/>
        <end position="290"/>
    </location>
</feature>
<keyword evidence="2" id="KW-0812">Transmembrane</keyword>
<dbReference type="OrthoDB" id="10552360at2759"/>
<protein>
    <submittedName>
        <fullName evidence="3">Uncharacterized protein</fullName>
    </submittedName>
</protein>
<feature type="transmembrane region" description="Helical" evidence="2">
    <location>
        <begin position="168"/>
        <end position="188"/>
    </location>
</feature>
<accession>A0A4P9Z0Q5</accession>
<evidence type="ECO:0000256" key="2">
    <source>
        <dbReference type="SAM" id="Phobius"/>
    </source>
</evidence>
<feature type="region of interest" description="Disordered" evidence="1">
    <location>
        <begin position="35"/>
        <end position="54"/>
    </location>
</feature>
<sequence length="330" mass="36462">MAFSLFPSRYLLLLTFLYSAPTCCLLVMETTTRSKHEQGVPDKERHPQTSSPSLSRHTLRTVTFWQPLLLLVLLLLLASFLVKPVVVAAEVPAHGEQHPPSAHHRPATEPPAAQALAVYLATTVLGWLGQALYYVLRPFYLAAYWILYITILFPGQVFYGVYTTVAPVIGFLLVAAAVGVCVGGGAAWSVQTAAEMGWGDVAGHVSSKASKNDQLQVADDAVSTYSMSQSVMDDADLAGPNAIQHERVSTLRHRNTVASDFSSFSDWDDEEEEEEEEEEPLSNEEDPARIFEAILERDKKRKEEMKLGKVPADYVLWQQRTEASTPAQAK</sequence>
<organism evidence="3 4">
    <name type="scientific">Syncephalis pseudoplumigaleata</name>
    <dbReference type="NCBI Taxonomy" id="1712513"/>
    <lineage>
        <taxon>Eukaryota</taxon>
        <taxon>Fungi</taxon>
        <taxon>Fungi incertae sedis</taxon>
        <taxon>Zoopagomycota</taxon>
        <taxon>Zoopagomycotina</taxon>
        <taxon>Zoopagomycetes</taxon>
        <taxon>Zoopagales</taxon>
        <taxon>Piptocephalidaceae</taxon>
        <taxon>Syncephalis</taxon>
    </lineage>
</organism>
<feature type="transmembrane region" description="Helical" evidence="2">
    <location>
        <begin position="143"/>
        <end position="162"/>
    </location>
</feature>
<feature type="transmembrane region" description="Helical" evidence="2">
    <location>
        <begin position="116"/>
        <end position="136"/>
    </location>
</feature>
<feature type="transmembrane region" description="Helical" evidence="2">
    <location>
        <begin position="6"/>
        <end position="28"/>
    </location>
</feature>
<feature type="transmembrane region" description="Helical" evidence="2">
    <location>
        <begin position="62"/>
        <end position="82"/>
    </location>
</feature>
<dbReference type="Proteomes" id="UP000278143">
    <property type="component" value="Unassembled WGS sequence"/>
</dbReference>
<keyword evidence="2" id="KW-1133">Transmembrane helix</keyword>
<evidence type="ECO:0000313" key="3">
    <source>
        <dbReference type="EMBL" id="RKP25281.1"/>
    </source>
</evidence>
<name>A0A4P9Z0Q5_9FUNG</name>
<proteinExistence type="predicted"/>
<dbReference type="AlphaFoldDB" id="A0A4P9Z0Q5"/>
<evidence type="ECO:0000313" key="4">
    <source>
        <dbReference type="Proteomes" id="UP000278143"/>
    </source>
</evidence>
<feature type="compositionally biased region" description="Basic and acidic residues" evidence="1">
    <location>
        <begin position="35"/>
        <end position="47"/>
    </location>
</feature>